<dbReference type="SUPFAM" id="SSF53474">
    <property type="entry name" value="alpha/beta-Hydrolases"/>
    <property type="match status" value="1"/>
</dbReference>
<keyword evidence="3" id="KW-0645">Protease</keyword>
<proteinExistence type="inferred from homology"/>
<dbReference type="InterPro" id="IPR029058">
    <property type="entry name" value="AB_hydrolase_fold"/>
</dbReference>
<evidence type="ECO:0008006" key="8">
    <source>
        <dbReference type="Google" id="ProtNLM"/>
    </source>
</evidence>
<evidence type="ECO:0000256" key="1">
    <source>
        <dbReference type="ARBA" id="ARBA00009431"/>
    </source>
</evidence>
<dbReference type="Pfam" id="PF00450">
    <property type="entry name" value="Peptidase_S10"/>
    <property type="match status" value="1"/>
</dbReference>
<evidence type="ECO:0000313" key="6">
    <source>
        <dbReference type="EMBL" id="THG95565.1"/>
    </source>
</evidence>
<evidence type="ECO:0000256" key="2">
    <source>
        <dbReference type="ARBA" id="ARBA00022645"/>
    </source>
</evidence>
<dbReference type="AlphaFoldDB" id="A0A4S4KC31"/>
<protein>
    <recommendedName>
        <fullName evidence="8">Serine carboxypeptidase</fullName>
    </recommendedName>
</protein>
<sequence>MEVNKEFEQEGDRLRPTYLLYEPLLKAGYRLLHYVGKLDANCAWPGIISFLKLLHTPFQEDFINTPDLAWGSEDAIVRAVGEGAGNMTYILMGGAGHFVTKDQPVLVKKIVEHWIDNRPFV</sequence>
<dbReference type="Gene3D" id="3.40.50.1820">
    <property type="entry name" value="alpha/beta hydrolase"/>
    <property type="match status" value="1"/>
</dbReference>
<evidence type="ECO:0000256" key="3">
    <source>
        <dbReference type="ARBA" id="ARBA00022670"/>
    </source>
</evidence>
<accession>A0A4S4KC31</accession>
<keyword evidence="7" id="KW-1185">Reference proteome</keyword>
<dbReference type="GO" id="GO:0004185">
    <property type="term" value="F:serine-type carboxypeptidase activity"/>
    <property type="evidence" value="ECO:0007669"/>
    <property type="project" value="InterPro"/>
</dbReference>
<comment type="caution">
    <text evidence="6">The sequence shown here is derived from an EMBL/GenBank/DDBJ whole genome shotgun (WGS) entry which is preliminary data.</text>
</comment>
<evidence type="ECO:0000256" key="5">
    <source>
        <dbReference type="ARBA" id="ARBA00023180"/>
    </source>
</evidence>
<organism evidence="6 7">
    <name type="scientific">Hermanssonia centrifuga</name>
    <dbReference type="NCBI Taxonomy" id="98765"/>
    <lineage>
        <taxon>Eukaryota</taxon>
        <taxon>Fungi</taxon>
        <taxon>Dikarya</taxon>
        <taxon>Basidiomycota</taxon>
        <taxon>Agaricomycotina</taxon>
        <taxon>Agaricomycetes</taxon>
        <taxon>Polyporales</taxon>
        <taxon>Meruliaceae</taxon>
        <taxon>Hermanssonia</taxon>
    </lineage>
</organism>
<keyword evidence="5" id="KW-0325">Glycoprotein</keyword>
<dbReference type="InterPro" id="IPR001563">
    <property type="entry name" value="Peptidase_S10"/>
</dbReference>
<keyword evidence="2" id="KW-0121">Carboxypeptidase</keyword>
<comment type="similarity">
    <text evidence="1">Belongs to the peptidase S10 family.</text>
</comment>
<dbReference type="EMBL" id="SGPJ01000309">
    <property type="protein sequence ID" value="THG95565.1"/>
    <property type="molecule type" value="Genomic_DNA"/>
</dbReference>
<keyword evidence="4" id="KW-0378">Hydrolase</keyword>
<evidence type="ECO:0000256" key="4">
    <source>
        <dbReference type="ARBA" id="ARBA00022801"/>
    </source>
</evidence>
<reference evidence="6 7" key="1">
    <citation type="submission" date="2019-02" db="EMBL/GenBank/DDBJ databases">
        <title>Genome sequencing of the rare red list fungi Phlebia centrifuga.</title>
        <authorList>
            <person name="Buettner E."/>
            <person name="Kellner H."/>
        </authorList>
    </citation>
    <scope>NUCLEOTIDE SEQUENCE [LARGE SCALE GENOMIC DNA]</scope>
    <source>
        <strain evidence="6 7">DSM 108282</strain>
    </source>
</reference>
<evidence type="ECO:0000313" key="7">
    <source>
        <dbReference type="Proteomes" id="UP000309038"/>
    </source>
</evidence>
<name>A0A4S4KC31_9APHY</name>
<dbReference type="Proteomes" id="UP000309038">
    <property type="component" value="Unassembled WGS sequence"/>
</dbReference>
<gene>
    <name evidence="6" type="ORF">EW026_g6107</name>
</gene>
<dbReference type="GO" id="GO:0006508">
    <property type="term" value="P:proteolysis"/>
    <property type="evidence" value="ECO:0007669"/>
    <property type="project" value="UniProtKB-KW"/>
</dbReference>